<name>A0A3Q2QTY3_FUNHE</name>
<dbReference type="PANTHER" id="PTHR23080">
    <property type="entry name" value="THAP DOMAIN PROTEIN"/>
    <property type="match status" value="1"/>
</dbReference>
<dbReference type="Ensembl" id="ENSFHET00000023300.1">
    <property type="protein sequence ID" value="ENSFHEP00000031149.1"/>
    <property type="gene ID" value="ENSFHEG00000016843.1"/>
</dbReference>
<comment type="cofactor">
    <cofactor evidence="1">
        <name>a divalent metal cation</name>
        <dbReference type="ChEBI" id="CHEBI:60240"/>
    </cofactor>
</comment>
<feature type="domain" description="Transposase Helix-turn-helix" evidence="6">
    <location>
        <begin position="155"/>
        <end position="204"/>
    </location>
</feature>
<accession>A0A3Q2QTY3</accession>
<evidence type="ECO:0000313" key="7">
    <source>
        <dbReference type="Ensembl" id="ENSFHEP00000031149.1"/>
    </source>
</evidence>
<protein>
    <recommendedName>
        <fullName evidence="9">DDE Tnp4 domain-containing protein</fullName>
    </recommendedName>
</protein>
<evidence type="ECO:0000256" key="4">
    <source>
        <dbReference type="SAM" id="MobiDB-lite"/>
    </source>
</evidence>
<evidence type="ECO:0000259" key="6">
    <source>
        <dbReference type="Pfam" id="PF13613"/>
    </source>
</evidence>
<sequence length="396" mass="44632">MLKRGAIPVLFEWNNYSVPVPRRTSVWERRPKEGEAESPAAAEPTVDRSEMVAPDHDYCVSPASGDMANELAIQKEALQKQAELLQREIERLHLRTRFCLERFRCSDDDIRHYTRFASYDLLMGFWALIEPFLPSTVGVHRRIGPLIDSTPSTRSLQPIDELFLFLNFLALGSKPMDLAERFRVHQSKVSRIIKAWSNFLFTVLGSMRIWVHGDQIQQNLPADFQQYPDTTVILGCTELSCQFSSRLLQKEAISSCKSHWTLKGLVGMAPHGAVTFVSPLYAVDNSDEHIAHESGLIDLLTPGMEVMVHRGVLIGDILPCKVVRPAFRRSQTSAGEVRETQASARLRAHVGRLFSRVKEHKLLDSDIPPGVFGIINQLYTVACLLINYENGPTVKA</sequence>
<feature type="domain" description="DDE Tnp4" evidence="5">
    <location>
        <begin position="235"/>
        <end position="387"/>
    </location>
</feature>
<dbReference type="InterPro" id="IPR027805">
    <property type="entry name" value="Transposase_HTH_dom"/>
</dbReference>
<dbReference type="GO" id="GO:0046872">
    <property type="term" value="F:metal ion binding"/>
    <property type="evidence" value="ECO:0007669"/>
    <property type="project" value="UniProtKB-KW"/>
</dbReference>
<dbReference type="Pfam" id="PF13613">
    <property type="entry name" value="HTH_Tnp_4"/>
    <property type="match status" value="1"/>
</dbReference>
<dbReference type="PANTHER" id="PTHR23080:SF133">
    <property type="entry name" value="SI:CH211-262I1.5-RELATED"/>
    <property type="match status" value="1"/>
</dbReference>
<evidence type="ECO:0000256" key="1">
    <source>
        <dbReference type="ARBA" id="ARBA00001968"/>
    </source>
</evidence>
<evidence type="ECO:0008006" key="9">
    <source>
        <dbReference type="Google" id="ProtNLM"/>
    </source>
</evidence>
<keyword evidence="2" id="KW-0479">Metal-binding</keyword>
<reference evidence="7" key="2">
    <citation type="submission" date="2025-09" db="UniProtKB">
        <authorList>
            <consortium name="Ensembl"/>
        </authorList>
    </citation>
    <scope>IDENTIFICATION</scope>
</reference>
<dbReference type="GeneTree" id="ENSGT00940000164656"/>
<dbReference type="Proteomes" id="UP000265000">
    <property type="component" value="Unplaced"/>
</dbReference>
<feature type="region of interest" description="Disordered" evidence="4">
    <location>
        <begin position="28"/>
        <end position="47"/>
    </location>
</feature>
<feature type="coiled-coil region" evidence="3">
    <location>
        <begin position="68"/>
        <end position="95"/>
    </location>
</feature>
<keyword evidence="8" id="KW-1185">Reference proteome</keyword>
<proteinExistence type="predicted"/>
<dbReference type="AlphaFoldDB" id="A0A3Q2QTY3"/>
<organism evidence="7 8">
    <name type="scientific">Fundulus heteroclitus</name>
    <name type="common">Killifish</name>
    <name type="synonym">Mummichog</name>
    <dbReference type="NCBI Taxonomy" id="8078"/>
    <lineage>
        <taxon>Eukaryota</taxon>
        <taxon>Metazoa</taxon>
        <taxon>Chordata</taxon>
        <taxon>Craniata</taxon>
        <taxon>Vertebrata</taxon>
        <taxon>Euteleostomi</taxon>
        <taxon>Actinopterygii</taxon>
        <taxon>Neopterygii</taxon>
        <taxon>Teleostei</taxon>
        <taxon>Neoteleostei</taxon>
        <taxon>Acanthomorphata</taxon>
        <taxon>Ovalentaria</taxon>
        <taxon>Atherinomorphae</taxon>
        <taxon>Cyprinodontiformes</taxon>
        <taxon>Fundulidae</taxon>
        <taxon>Fundulus</taxon>
    </lineage>
</organism>
<evidence type="ECO:0000256" key="3">
    <source>
        <dbReference type="SAM" id="Coils"/>
    </source>
</evidence>
<dbReference type="InterPro" id="IPR027806">
    <property type="entry name" value="HARBI1_dom"/>
</dbReference>
<keyword evidence="3" id="KW-0175">Coiled coil</keyword>
<evidence type="ECO:0000256" key="2">
    <source>
        <dbReference type="ARBA" id="ARBA00022723"/>
    </source>
</evidence>
<evidence type="ECO:0000259" key="5">
    <source>
        <dbReference type="Pfam" id="PF13359"/>
    </source>
</evidence>
<dbReference type="Pfam" id="PF13359">
    <property type="entry name" value="DDE_Tnp_4"/>
    <property type="match status" value="1"/>
</dbReference>
<reference evidence="7" key="1">
    <citation type="submission" date="2025-08" db="UniProtKB">
        <authorList>
            <consortium name="Ensembl"/>
        </authorList>
    </citation>
    <scope>IDENTIFICATION</scope>
</reference>
<evidence type="ECO:0000313" key="8">
    <source>
        <dbReference type="Proteomes" id="UP000265000"/>
    </source>
</evidence>